<keyword evidence="4" id="KW-1185">Reference proteome</keyword>
<keyword evidence="2" id="KW-0812">Transmembrane</keyword>
<name>A0ABX3KSW2_SALCS</name>
<evidence type="ECO:0000256" key="1">
    <source>
        <dbReference type="SAM" id="MobiDB-lite"/>
    </source>
</evidence>
<evidence type="ECO:0000313" key="3">
    <source>
        <dbReference type="EMBL" id="OOF34549.1"/>
    </source>
</evidence>
<evidence type="ECO:0000256" key="2">
    <source>
        <dbReference type="SAM" id="Phobius"/>
    </source>
</evidence>
<keyword evidence="2" id="KW-1133">Transmembrane helix</keyword>
<feature type="transmembrane region" description="Helical" evidence="2">
    <location>
        <begin position="68"/>
        <end position="88"/>
    </location>
</feature>
<gene>
    <name evidence="3" type="ORF">BZJ21_04975</name>
</gene>
<accession>A0ABX3KSW2</accession>
<protein>
    <submittedName>
        <fullName evidence="3">Uncharacterized protein</fullName>
    </submittedName>
</protein>
<dbReference type="RefSeq" id="WP_021023504.1">
    <property type="nucleotide sequence ID" value="NZ_MUFR01000010.1"/>
</dbReference>
<feature type="region of interest" description="Disordered" evidence="1">
    <location>
        <begin position="98"/>
        <end position="121"/>
    </location>
</feature>
<feature type="transmembrane region" description="Helical" evidence="2">
    <location>
        <begin position="31"/>
        <end position="48"/>
    </location>
</feature>
<reference evidence="4" key="1">
    <citation type="submission" date="2017-01" db="EMBL/GenBank/DDBJ databases">
        <title>Draft genome of the species Salinivibrio costicola subsp. alcaliphilus.</title>
        <authorList>
            <person name="Lopez-Hermoso C."/>
            <person name="De La Haba R."/>
            <person name="Sanchez-Porro C."/>
            <person name="Ventosa A."/>
        </authorList>
    </citation>
    <scope>NUCLEOTIDE SEQUENCE [LARGE SCALE GENOMIC DNA]</scope>
    <source>
        <strain evidence="4">CBH448</strain>
    </source>
</reference>
<organism evidence="3 4">
    <name type="scientific">Salinivibrio costicola subsp. alcaliphilus</name>
    <dbReference type="NCBI Taxonomy" id="272773"/>
    <lineage>
        <taxon>Bacteria</taxon>
        <taxon>Pseudomonadati</taxon>
        <taxon>Pseudomonadota</taxon>
        <taxon>Gammaproteobacteria</taxon>
        <taxon>Vibrionales</taxon>
        <taxon>Vibrionaceae</taxon>
        <taxon>Salinivibrio</taxon>
    </lineage>
</organism>
<proteinExistence type="predicted"/>
<dbReference type="EMBL" id="MUFR01000010">
    <property type="protein sequence ID" value="OOF34549.1"/>
    <property type="molecule type" value="Genomic_DNA"/>
</dbReference>
<feature type="compositionally biased region" description="Polar residues" evidence="1">
    <location>
        <begin position="109"/>
        <end position="121"/>
    </location>
</feature>
<keyword evidence="2" id="KW-0472">Membrane</keyword>
<dbReference type="Proteomes" id="UP000189431">
    <property type="component" value="Unassembled WGS sequence"/>
</dbReference>
<sequence>MAKPNKNSKSTVSWAQAFRDIIIRAMDRGQLLPVLGFLLVLAFIWKMPESKVYDFGVLILNGFKNLSLAGWVSTVVVCILWAGHARIMRRKHSSEYQRIGSEKSRLQKEQVNTPLGSSDNY</sequence>
<evidence type="ECO:0000313" key="4">
    <source>
        <dbReference type="Proteomes" id="UP000189431"/>
    </source>
</evidence>
<comment type="caution">
    <text evidence="3">The sequence shown here is derived from an EMBL/GenBank/DDBJ whole genome shotgun (WGS) entry which is preliminary data.</text>
</comment>